<dbReference type="GO" id="GO:0003755">
    <property type="term" value="F:peptidyl-prolyl cis-trans isomerase activity"/>
    <property type="evidence" value="ECO:0007669"/>
    <property type="project" value="UniProtKB-KW"/>
</dbReference>
<evidence type="ECO:0000256" key="6">
    <source>
        <dbReference type="ARBA" id="ARBA00023235"/>
    </source>
</evidence>
<dbReference type="Pfam" id="PF03095">
    <property type="entry name" value="PTPA"/>
    <property type="match status" value="1"/>
</dbReference>
<sequence>MVVSLNMESAPAVTEDIVDYVTKLNNAVMDVPIPPTSQNGEVGPVSGCDVVNRLINVLSKLQTITKKHKPEDYTGCRFGNKAHTAWLKEVREMWIEIAEEVGITCPDASLSNKIMENFLNSFGSDRIDYGTGHEIQFAYFMSGLTRLGLVAEENLCDVVLHVFSRYFEFVRYLIDRYNLEPAGSKGAWGLDDFQFLPFLLGSAQLVSNIDIAPATVVKHGECSPHKSSYIFIQAIEYVKEKVNGIPLNISSPMLNGICTSCTWRQINNGLMKMYKDDIVNISRIKHAC</sequence>
<reference evidence="8" key="1">
    <citation type="submission" date="2023-08" db="EMBL/GenBank/DDBJ databases">
        <title>Draft sequence of the Babesia gibsoni genome.</title>
        <authorList>
            <person name="Yamagishi J.Y."/>
            <person name="Xuan X.X."/>
        </authorList>
    </citation>
    <scope>NUCLEOTIDE SEQUENCE</scope>
    <source>
        <strain evidence="8">Azabu</strain>
    </source>
</reference>
<dbReference type="AlphaFoldDB" id="A0AAD8PDF6"/>
<dbReference type="SUPFAM" id="SSF140984">
    <property type="entry name" value="PTPA-like"/>
    <property type="match status" value="1"/>
</dbReference>
<name>A0AAD8PDF6_BABGI</name>
<keyword evidence="9" id="KW-1185">Reference proteome</keyword>
<comment type="similarity">
    <text evidence="3 7">Belongs to the PTPA-type PPIase family.</text>
</comment>
<comment type="catalytic activity">
    <reaction evidence="1 7">
        <text>[protein]-peptidylproline (omega=180) = [protein]-peptidylproline (omega=0)</text>
        <dbReference type="Rhea" id="RHEA:16237"/>
        <dbReference type="Rhea" id="RHEA-COMP:10747"/>
        <dbReference type="Rhea" id="RHEA-COMP:10748"/>
        <dbReference type="ChEBI" id="CHEBI:83833"/>
        <dbReference type="ChEBI" id="CHEBI:83834"/>
        <dbReference type="EC" id="5.2.1.8"/>
    </reaction>
</comment>
<dbReference type="Proteomes" id="UP001230268">
    <property type="component" value="Unassembled WGS sequence"/>
</dbReference>
<dbReference type="InterPro" id="IPR037218">
    <property type="entry name" value="PTPA_sf"/>
</dbReference>
<dbReference type="PIRSF" id="PIRSF016325">
    <property type="entry name" value="Phstyr_phstse_ac"/>
    <property type="match status" value="1"/>
</dbReference>
<dbReference type="GO" id="GO:0005634">
    <property type="term" value="C:nucleus"/>
    <property type="evidence" value="ECO:0007669"/>
    <property type="project" value="TreeGrafter"/>
</dbReference>
<evidence type="ECO:0000256" key="1">
    <source>
        <dbReference type="ARBA" id="ARBA00000971"/>
    </source>
</evidence>
<evidence type="ECO:0000256" key="4">
    <source>
        <dbReference type="ARBA" id="ARBA00022490"/>
    </source>
</evidence>
<dbReference type="PANTHER" id="PTHR10012">
    <property type="entry name" value="SERINE/THREONINE-PROTEIN PHOSPHATASE 2A REGULATORY SUBUNIT B"/>
    <property type="match status" value="1"/>
</dbReference>
<comment type="caution">
    <text evidence="8">The sequence shown here is derived from an EMBL/GenBank/DDBJ whole genome shotgun (WGS) entry which is preliminary data.</text>
</comment>
<dbReference type="GO" id="GO:0007052">
    <property type="term" value="P:mitotic spindle organization"/>
    <property type="evidence" value="ECO:0007669"/>
    <property type="project" value="TreeGrafter"/>
</dbReference>
<organism evidence="8 9">
    <name type="scientific">Babesia gibsoni</name>
    <dbReference type="NCBI Taxonomy" id="33632"/>
    <lineage>
        <taxon>Eukaryota</taxon>
        <taxon>Sar</taxon>
        <taxon>Alveolata</taxon>
        <taxon>Apicomplexa</taxon>
        <taxon>Aconoidasida</taxon>
        <taxon>Piroplasmida</taxon>
        <taxon>Babesiidae</taxon>
        <taxon>Babesia</taxon>
    </lineage>
</organism>
<dbReference type="GO" id="GO:0005737">
    <property type="term" value="C:cytoplasm"/>
    <property type="evidence" value="ECO:0007669"/>
    <property type="project" value="UniProtKB-SubCell"/>
</dbReference>
<dbReference type="EC" id="5.2.1.8" evidence="7"/>
<evidence type="ECO:0000313" key="8">
    <source>
        <dbReference type="EMBL" id="KAK1443373.1"/>
    </source>
</evidence>
<evidence type="ECO:0000256" key="5">
    <source>
        <dbReference type="ARBA" id="ARBA00023110"/>
    </source>
</evidence>
<dbReference type="Gene3D" id="1.20.120.1150">
    <property type="match status" value="1"/>
</dbReference>
<evidence type="ECO:0000313" key="9">
    <source>
        <dbReference type="Proteomes" id="UP001230268"/>
    </source>
</evidence>
<keyword evidence="5 7" id="KW-0697">Rotamase</keyword>
<dbReference type="InterPro" id="IPR004327">
    <property type="entry name" value="Phstyr_phstse_ac"/>
</dbReference>
<dbReference type="PANTHER" id="PTHR10012:SF0">
    <property type="entry name" value="SERINE_THREONINE-PROTEIN PHOSPHATASE 2A ACTIVATOR"/>
    <property type="match status" value="1"/>
</dbReference>
<accession>A0AAD8PDF6</accession>
<dbReference type="EMBL" id="JAVEPI010000002">
    <property type="protein sequence ID" value="KAK1443373.1"/>
    <property type="molecule type" value="Genomic_DNA"/>
</dbReference>
<proteinExistence type="inferred from homology"/>
<dbReference type="InterPro" id="IPR043170">
    <property type="entry name" value="PTPA_C_lid"/>
</dbReference>
<dbReference type="GO" id="GO:0000159">
    <property type="term" value="C:protein phosphatase type 2A complex"/>
    <property type="evidence" value="ECO:0007669"/>
    <property type="project" value="TreeGrafter"/>
</dbReference>
<protein>
    <recommendedName>
        <fullName evidence="7">Serine/threonine-protein phosphatase 2A activator</fullName>
        <ecNumber evidence="7">5.2.1.8</ecNumber>
    </recommendedName>
    <alternativeName>
        <fullName evidence="7">Phosphotyrosyl phosphatase activator</fullName>
    </alternativeName>
</protein>
<dbReference type="GO" id="GO:0008160">
    <property type="term" value="F:protein tyrosine phosphatase activator activity"/>
    <property type="evidence" value="ECO:0007669"/>
    <property type="project" value="TreeGrafter"/>
</dbReference>
<evidence type="ECO:0000256" key="7">
    <source>
        <dbReference type="RuleBase" id="RU361210"/>
    </source>
</evidence>
<keyword evidence="6 7" id="KW-0413">Isomerase</keyword>
<comment type="subcellular location">
    <subcellularLocation>
        <location evidence="2 7">Cytoplasm</location>
    </subcellularLocation>
</comment>
<keyword evidence="4 7" id="KW-0963">Cytoplasm</keyword>
<gene>
    <name evidence="8" type="ORF">BgAZ_202490</name>
</gene>
<evidence type="ECO:0000256" key="3">
    <source>
        <dbReference type="ARBA" id="ARBA00011019"/>
    </source>
</evidence>
<comment type="function">
    <text evidence="7">PPIases accelerate the folding of proteins. It catalyzes the cis-trans isomerization of proline imidic peptide bonds in oligopeptides.</text>
</comment>
<evidence type="ECO:0000256" key="2">
    <source>
        <dbReference type="ARBA" id="ARBA00004496"/>
    </source>
</evidence>